<dbReference type="RefSeq" id="WP_013186112.1">
    <property type="nucleotide sequence ID" value="NC_014230.1"/>
</dbReference>
<reference evidence="5 6" key="1">
    <citation type="journal article" date="2010" name="J. Bacteriol.">
        <title>The complete genome sequence of Croceibacter atlanticus HTCC2559T.</title>
        <authorList>
            <person name="Oh H.M."/>
            <person name="Kang I."/>
            <person name="Ferriera S."/>
            <person name="Giovannoni S.J."/>
            <person name="Cho J.C."/>
        </authorList>
    </citation>
    <scope>NUCLEOTIDE SEQUENCE [LARGE SCALE GENOMIC DNA]</scope>
    <source>
        <strain evidence="6">ATCC BAA-628 / HTCC2559 / KCTC 12090</strain>
    </source>
</reference>
<dbReference type="eggNOG" id="COG4704">
    <property type="taxonomic scope" value="Bacteria"/>
</dbReference>
<dbReference type="HOGENOM" id="CLU_014237_1_0_10"/>
<dbReference type="OrthoDB" id="9809989at2"/>
<protein>
    <recommendedName>
        <fullName evidence="4">SbsA Ig-like domain-containing protein</fullName>
    </recommendedName>
</protein>
<evidence type="ECO:0000256" key="2">
    <source>
        <dbReference type="SAM" id="MobiDB-lite"/>
    </source>
</evidence>
<dbReference type="EMBL" id="CP002046">
    <property type="protein sequence ID" value="EAP87434.1"/>
    <property type="molecule type" value="Genomic_DNA"/>
</dbReference>
<name>A3U5B7_CROAH</name>
<evidence type="ECO:0000256" key="1">
    <source>
        <dbReference type="ARBA" id="ARBA00022729"/>
    </source>
</evidence>
<sequence length="537" mass="61830">MSVFFRFIFTVVLLSAVLVSCAKRGSPSGGDKDETPPKFVKANPEPFTTNFNEDEIRIFFNEYVKLKNSQQQIVISPPIDPAPYITPLGSPNKVVKINFNDSVLKPNTTYTVNFGRSIEDNNEGNPLEFFKYVFSTGAYIDSLKLEGSVKDAFKRVPEQFITVALYELNENYKDSIIYNEIPRYITNTLDSATTFQFENLKEGTYKLVAFKDNNNNYKFEPKVDKVAYLQDTITLPTDKTYELTVFKEELDLKFLKPKQIGKQHILFGYEGRPSNTNITLLTDTPDNFEYRVLKDRTTDSLHYWFKPFLEETDSLVFKVESGTYNDTLITRFKDQFADTLEIAKADNINILLNKAFTVSGNTPLALINPELISVVDKDTLNIPFEASLDTIKNTVNVNFEPTESNRYQITFLPEAITDFFNATNDSLSYSVPTKEFSDYGDLFLTVQNVKSYPIIAQLLDNKGEVIYEKYKETESVFEFTKIDPKKYFIRIIYDTNANGYWDTGSYLDKRQPEPVVFYPEEIEIRANSEIYQTFILK</sequence>
<evidence type="ECO:0000313" key="5">
    <source>
        <dbReference type="EMBL" id="EAP87434.1"/>
    </source>
</evidence>
<dbReference type="GeneID" id="89452144"/>
<feature type="region of interest" description="Disordered" evidence="2">
    <location>
        <begin position="24"/>
        <end position="44"/>
    </location>
</feature>
<gene>
    <name evidence="5" type="ordered locus">CA2559_01725</name>
</gene>
<keyword evidence="6" id="KW-1185">Reference proteome</keyword>
<dbReference type="STRING" id="216432.CA2559_01725"/>
<feature type="chain" id="PRO_5002659816" description="SbsA Ig-like domain-containing protein" evidence="3">
    <location>
        <begin position="23"/>
        <end position="537"/>
    </location>
</feature>
<dbReference type="InterPro" id="IPR032812">
    <property type="entry name" value="SbsA_Ig"/>
</dbReference>
<keyword evidence="1 3" id="KW-0732">Signal</keyword>
<dbReference type="Proteomes" id="UP000002297">
    <property type="component" value="Chromosome"/>
</dbReference>
<evidence type="ECO:0000313" key="6">
    <source>
        <dbReference type="Proteomes" id="UP000002297"/>
    </source>
</evidence>
<dbReference type="Pfam" id="PF13205">
    <property type="entry name" value="Big_5"/>
    <property type="match status" value="1"/>
</dbReference>
<feature type="signal peptide" evidence="3">
    <location>
        <begin position="1"/>
        <end position="22"/>
    </location>
</feature>
<evidence type="ECO:0000259" key="4">
    <source>
        <dbReference type="Pfam" id="PF13205"/>
    </source>
</evidence>
<organism evidence="5 6">
    <name type="scientific">Croceibacter atlanticus (strain ATCC BAA-628 / JCM 21780 / CIP 108009 / IAM 15332 / KCTC 12090 / HTCC2559)</name>
    <dbReference type="NCBI Taxonomy" id="216432"/>
    <lineage>
        <taxon>Bacteria</taxon>
        <taxon>Pseudomonadati</taxon>
        <taxon>Bacteroidota</taxon>
        <taxon>Flavobacteriia</taxon>
        <taxon>Flavobacteriales</taxon>
        <taxon>Flavobacteriaceae</taxon>
        <taxon>Croceibacter</taxon>
    </lineage>
</organism>
<evidence type="ECO:0000256" key="3">
    <source>
        <dbReference type="SAM" id="SignalP"/>
    </source>
</evidence>
<dbReference type="PROSITE" id="PS51257">
    <property type="entry name" value="PROKAR_LIPOPROTEIN"/>
    <property type="match status" value="1"/>
</dbReference>
<dbReference type="KEGG" id="cat:CA2559_01725"/>
<proteinExistence type="predicted"/>
<feature type="domain" description="SbsA Ig-like" evidence="4">
    <location>
        <begin position="33"/>
        <end position="136"/>
    </location>
</feature>
<dbReference type="AlphaFoldDB" id="A3U5B7"/>
<accession>A3U5B7</accession>